<accession>A0A1F8FBM3</accession>
<evidence type="ECO:0000256" key="1">
    <source>
        <dbReference type="SAM" id="Phobius"/>
    </source>
</evidence>
<evidence type="ECO:0000313" key="3">
    <source>
        <dbReference type="Proteomes" id="UP000177167"/>
    </source>
</evidence>
<keyword evidence="1" id="KW-1133">Transmembrane helix</keyword>
<keyword evidence="1" id="KW-0472">Membrane</keyword>
<organism evidence="2 3">
    <name type="scientific">Candidatus Yanofskybacteria bacterium RIFCSPHIGHO2_02_FULL_41_11</name>
    <dbReference type="NCBI Taxonomy" id="1802675"/>
    <lineage>
        <taxon>Bacteria</taxon>
        <taxon>Candidatus Yanofskyibacteriota</taxon>
    </lineage>
</organism>
<gene>
    <name evidence="2" type="ORF">A3J46_04480</name>
</gene>
<dbReference type="EMBL" id="MGJP01000021">
    <property type="protein sequence ID" value="OGN09958.1"/>
    <property type="molecule type" value="Genomic_DNA"/>
</dbReference>
<protein>
    <recommendedName>
        <fullName evidence="4">DUF5658 domain-containing protein</fullName>
    </recommendedName>
</protein>
<feature type="transmembrane region" description="Helical" evidence="1">
    <location>
        <begin position="64"/>
        <end position="90"/>
    </location>
</feature>
<sequence length="93" mass="10564">MLQLPIYQSQSINRFSPLEFLGSFINFTPELIWLAVGLVGLFFIIFSFILSYHWKKFGLDTFVMAKAAVLYFSVSAILLGTMTISLVVYLNSL</sequence>
<feature type="transmembrane region" description="Helical" evidence="1">
    <location>
        <begin position="31"/>
        <end position="52"/>
    </location>
</feature>
<comment type="caution">
    <text evidence="2">The sequence shown here is derived from an EMBL/GenBank/DDBJ whole genome shotgun (WGS) entry which is preliminary data.</text>
</comment>
<evidence type="ECO:0008006" key="4">
    <source>
        <dbReference type="Google" id="ProtNLM"/>
    </source>
</evidence>
<reference evidence="2 3" key="1">
    <citation type="journal article" date="2016" name="Nat. Commun.">
        <title>Thousands of microbial genomes shed light on interconnected biogeochemical processes in an aquifer system.</title>
        <authorList>
            <person name="Anantharaman K."/>
            <person name="Brown C.T."/>
            <person name="Hug L.A."/>
            <person name="Sharon I."/>
            <person name="Castelle C.J."/>
            <person name="Probst A.J."/>
            <person name="Thomas B.C."/>
            <person name="Singh A."/>
            <person name="Wilkins M.J."/>
            <person name="Karaoz U."/>
            <person name="Brodie E.L."/>
            <person name="Williams K.H."/>
            <person name="Hubbard S.S."/>
            <person name="Banfield J.F."/>
        </authorList>
    </citation>
    <scope>NUCLEOTIDE SEQUENCE [LARGE SCALE GENOMIC DNA]</scope>
</reference>
<name>A0A1F8FBM3_9BACT</name>
<keyword evidence="1" id="KW-0812">Transmembrane</keyword>
<proteinExistence type="predicted"/>
<dbReference type="Proteomes" id="UP000177167">
    <property type="component" value="Unassembled WGS sequence"/>
</dbReference>
<dbReference type="AlphaFoldDB" id="A0A1F8FBM3"/>
<evidence type="ECO:0000313" key="2">
    <source>
        <dbReference type="EMBL" id="OGN09958.1"/>
    </source>
</evidence>